<dbReference type="Proteomes" id="UP001150581">
    <property type="component" value="Unassembled WGS sequence"/>
</dbReference>
<protein>
    <submittedName>
        <fullName evidence="1">Uncharacterized protein</fullName>
    </submittedName>
</protein>
<accession>A0ACC1IEX8</accession>
<reference evidence="1" key="1">
    <citation type="submission" date="2022-07" db="EMBL/GenBank/DDBJ databases">
        <title>Phylogenomic reconstructions and comparative analyses of Kickxellomycotina fungi.</title>
        <authorList>
            <person name="Reynolds N.K."/>
            <person name="Stajich J.E."/>
            <person name="Barry K."/>
            <person name="Grigoriev I.V."/>
            <person name="Crous P."/>
            <person name="Smith M.E."/>
        </authorList>
    </citation>
    <scope>NUCLEOTIDE SEQUENCE</scope>
    <source>
        <strain evidence="1">Benny 63K</strain>
    </source>
</reference>
<evidence type="ECO:0000313" key="2">
    <source>
        <dbReference type="Proteomes" id="UP001150581"/>
    </source>
</evidence>
<name>A0ACC1IEX8_9FUNG</name>
<sequence length="362" mass="38156">MSSTNDQQTNNSNHQCCVAVHVGAGYHSQQKASSYKAAMKQACIAAMDKLRQGGHANDAVECAVRVLEDDPVTNSGIGSNLNRVGLVECDAAIMSSEPDAFGAVGAVSAANAILKCYSGGPDCHLGLVPPMLLVGEGADAWAHARGIETNNNTRHKITEAALGKYEEYMNRITNVPKAAETEADLFDNGGGSQDLLMDTVGAVCVDSHGNVAAGVSSGGIALKYPGRVGEAAMFGCGCWAETQLDDDDCPLAVGCSVTGTGEQIMREMLAKNCAQRSGDLFTVLSDSFEEFNKAKSLSKYRYRSAGVVLLRHDVESNTSEMGIAHTTHSMGYGYMTQDMSSPKAKISRKPDSAPTTVTAIRL</sequence>
<comment type="caution">
    <text evidence="1">The sequence shown here is derived from an EMBL/GenBank/DDBJ whole genome shotgun (WGS) entry which is preliminary data.</text>
</comment>
<proteinExistence type="predicted"/>
<keyword evidence="2" id="KW-1185">Reference proteome</keyword>
<dbReference type="EMBL" id="JANBPG010000784">
    <property type="protein sequence ID" value="KAJ1893814.1"/>
    <property type="molecule type" value="Genomic_DNA"/>
</dbReference>
<organism evidence="1 2">
    <name type="scientific">Kickxella alabastrina</name>
    <dbReference type="NCBI Taxonomy" id="61397"/>
    <lineage>
        <taxon>Eukaryota</taxon>
        <taxon>Fungi</taxon>
        <taxon>Fungi incertae sedis</taxon>
        <taxon>Zoopagomycota</taxon>
        <taxon>Kickxellomycotina</taxon>
        <taxon>Kickxellomycetes</taxon>
        <taxon>Kickxellales</taxon>
        <taxon>Kickxellaceae</taxon>
        <taxon>Kickxella</taxon>
    </lineage>
</organism>
<gene>
    <name evidence="1" type="ORF">LPJ66_005545</name>
</gene>
<evidence type="ECO:0000313" key="1">
    <source>
        <dbReference type="EMBL" id="KAJ1893814.1"/>
    </source>
</evidence>